<dbReference type="PANTHER" id="PTHR42964">
    <property type="entry name" value="ENOYL-COA HYDRATASE"/>
    <property type="match status" value="1"/>
</dbReference>
<dbReference type="PROSITE" id="PS00166">
    <property type="entry name" value="ENOYL_COA_HYDRATASE"/>
    <property type="match status" value="1"/>
</dbReference>
<dbReference type="SUPFAM" id="SSF52096">
    <property type="entry name" value="ClpP/crotonase"/>
    <property type="match status" value="1"/>
</dbReference>
<evidence type="ECO:0000313" key="3">
    <source>
        <dbReference type="EMBL" id="CAI3971478.1"/>
    </source>
</evidence>
<dbReference type="GO" id="GO:0003824">
    <property type="term" value="F:catalytic activity"/>
    <property type="evidence" value="ECO:0007669"/>
    <property type="project" value="InterPro"/>
</dbReference>
<dbReference type="EMBL" id="CAMXCT030000001">
    <property type="protein sequence ID" value="CAL4758790.1"/>
    <property type="molecule type" value="Genomic_DNA"/>
</dbReference>
<dbReference type="EMBL" id="CAMXCT010000001">
    <property type="protein sequence ID" value="CAI3971478.1"/>
    <property type="molecule type" value="Genomic_DNA"/>
</dbReference>
<evidence type="ECO:0000313" key="4">
    <source>
        <dbReference type="EMBL" id="CAL4758790.1"/>
    </source>
</evidence>
<gene>
    <name evidence="3" type="ORF">C1SCF055_LOCUS68</name>
</gene>
<proteinExistence type="inferred from homology"/>
<evidence type="ECO:0000313" key="5">
    <source>
        <dbReference type="Proteomes" id="UP001152797"/>
    </source>
</evidence>
<dbReference type="Gene3D" id="1.10.12.10">
    <property type="entry name" value="Lyase 2-enoyl-coa Hydratase, Chain A, domain 2"/>
    <property type="match status" value="1"/>
</dbReference>
<dbReference type="EMBL" id="CAMXCT020000001">
    <property type="protein sequence ID" value="CAL1124853.1"/>
    <property type="molecule type" value="Genomic_DNA"/>
</dbReference>
<keyword evidence="5" id="KW-1185">Reference proteome</keyword>
<comment type="caution">
    <text evidence="3">The sequence shown here is derived from an EMBL/GenBank/DDBJ whole genome shotgun (WGS) entry which is preliminary data.</text>
</comment>
<dbReference type="NCBIfam" id="NF005675">
    <property type="entry name" value="PRK07468.1"/>
    <property type="match status" value="1"/>
</dbReference>
<comment type="similarity">
    <text evidence="1 2">Belongs to the enoyl-CoA hydratase/isomerase family.</text>
</comment>
<dbReference type="OrthoDB" id="410701at2759"/>
<evidence type="ECO:0000256" key="1">
    <source>
        <dbReference type="ARBA" id="ARBA00005254"/>
    </source>
</evidence>
<dbReference type="InterPro" id="IPR018376">
    <property type="entry name" value="Enoyl-CoA_hyd/isom_CS"/>
</dbReference>
<dbReference type="InterPro" id="IPR001753">
    <property type="entry name" value="Enoyl-CoA_hydra/iso"/>
</dbReference>
<dbReference type="InterPro" id="IPR029045">
    <property type="entry name" value="ClpP/crotonase-like_dom_sf"/>
</dbReference>
<dbReference type="CDD" id="cd06558">
    <property type="entry name" value="crotonase-like"/>
    <property type="match status" value="1"/>
</dbReference>
<dbReference type="InterPro" id="IPR014748">
    <property type="entry name" value="Enoyl-CoA_hydra_C"/>
</dbReference>
<reference evidence="4 5" key="2">
    <citation type="submission" date="2024-05" db="EMBL/GenBank/DDBJ databases">
        <authorList>
            <person name="Chen Y."/>
            <person name="Shah S."/>
            <person name="Dougan E. K."/>
            <person name="Thang M."/>
            <person name="Chan C."/>
        </authorList>
    </citation>
    <scope>NUCLEOTIDE SEQUENCE [LARGE SCALE GENOMIC DNA]</scope>
</reference>
<dbReference type="PANTHER" id="PTHR42964:SF1">
    <property type="entry name" value="POLYKETIDE BIOSYNTHESIS ENOYL-COA HYDRATASE PKSH-RELATED"/>
    <property type="match status" value="1"/>
</dbReference>
<sequence>MSELETLLLDIDDHGIARVTLNRPEARNAMSQELIEELRDVAGKLAKDDAVRCIVLSGSGEIFCAGGDLKGMAVQAAATREDRIRDATALARLLGELNTLPKPIIGRINGPAFGGGLGLISICDIAIGLTTSKFCLTEVRLGLLPATISPYVVARLGTRNARRVMLNATEMDGTTAVQMGLLDRAVEPEQLDAAIDQEIAALLRCAPSAVAASKRLIQYVSTHDVEANVEYTAAALADAWESPEIQEGIDSFMNKRKPKWFSAYPS</sequence>
<dbReference type="AlphaFoldDB" id="A0A9P1FD31"/>
<dbReference type="Gene3D" id="3.90.226.10">
    <property type="entry name" value="2-enoyl-CoA Hydratase, Chain A, domain 1"/>
    <property type="match status" value="1"/>
</dbReference>
<dbReference type="InterPro" id="IPR051683">
    <property type="entry name" value="Enoyl-CoA_Hydratase/Isomerase"/>
</dbReference>
<evidence type="ECO:0000256" key="2">
    <source>
        <dbReference type="RuleBase" id="RU003707"/>
    </source>
</evidence>
<dbReference type="Proteomes" id="UP001152797">
    <property type="component" value="Unassembled WGS sequence"/>
</dbReference>
<protein>
    <submittedName>
        <fullName evidence="4">Enoyl-CoA hydratase ACTT6 (ACT-toxin biosynthesi s protein 6)</fullName>
    </submittedName>
</protein>
<reference evidence="3" key="1">
    <citation type="submission" date="2022-10" db="EMBL/GenBank/DDBJ databases">
        <authorList>
            <person name="Chen Y."/>
            <person name="Dougan E. K."/>
            <person name="Chan C."/>
            <person name="Rhodes N."/>
            <person name="Thang M."/>
        </authorList>
    </citation>
    <scope>NUCLEOTIDE SEQUENCE</scope>
</reference>
<dbReference type="Pfam" id="PF00378">
    <property type="entry name" value="ECH_1"/>
    <property type="match status" value="1"/>
</dbReference>
<name>A0A9P1FD31_9DINO</name>
<organism evidence="3">
    <name type="scientific">Cladocopium goreaui</name>
    <dbReference type="NCBI Taxonomy" id="2562237"/>
    <lineage>
        <taxon>Eukaryota</taxon>
        <taxon>Sar</taxon>
        <taxon>Alveolata</taxon>
        <taxon>Dinophyceae</taxon>
        <taxon>Suessiales</taxon>
        <taxon>Symbiodiniaceae</taxon>
        <taxon>Cladocopium</taxon>
    </lineage>
</organism>
<accession>A0A9P1FD31</accession>
<dbReference type="GO" id="GO:0008300">
    <property type="term" value="P:isoprenoid catabolic process"/>
    <property type="evidence" value="ECO:0007669"/>
    <property type="project" value="TreeGrafter"/>
</dbReference>